<dbReference type="InterPro" id="IPR036942">
    <property type="entry name" value="Beta-barrel_TonB_sf"/>
</dbReference>
<comment type="subcellular location">
    <subcellularLocation>
        <location evidence="1 12">Cell outer membrane</location>
        <topology evidence="1 12">Multi-pass membrane protein</topology>
    </subcellularLocation>
</comment>
<accession>A0ABQ1YNK6</accession>
<dbReference type="Gene3D" id="2.170.130.10">
    <property type="entry name" value="TonB-dependent receptor, plug domain"/>
    <property type="match status" value="1"/>
</dbReference>
<dbReference type="EMBL" id="BMIA01000001">
    <property type="protein sequence ID" value="GGH32575.1"/>
    <property type="molecule type" value="Genomic_DNA"/>
</dbReference>
<feature type="domain" description="Secretin/TonB short N-terminal" evidence="14">
    <location>
        <begin position="43"/>
        <end position="94"/>
    </location>
</feature>
<evidence type="ECO:0000259" key="14">
    <source>
        <dbReference type="SMART" id="SM00965"/>
    </source>
</evidence>
<evidence type="ECO:0000256" key="6">
    <source>
        <dbReference type="ARBA" id="ARBA00022729"/>
    </source>
</evidence>
<dbReference type="InterPro" id="IPR000531">
    <property type="entry name" value="Beta-barrel_TonB"/>
</dbReference>
<organism evidence="15 16">
    <name type="scientific">Dyadobacter endophyticus</name>
    <dbReference type="NCBI Taxonomy" id="1749036"/>
    <lineage>
        <taxon>Bacteria</taxon>
        <taxon>Pseudomonadati</taxon>
        <taxon>Bacteroidota</taxon>
        <taxon>Cytophagia</taxon>
        <taxon>Cytophagales</taxon>
        <taxon>Spirosomataceae</taxon>
        <taxon>Dyadobacter</taxon>
    </lineage>
</organism>
<evidence type="ECO:0000256" key="13">
    <source>
        <dbReference type="RuleBase" id="RU003357"/>
    </source>
</evidence>
<dbReference type="SMART" id="SM00965">
    <property type="entry name" value="STN"/>
    <property type="match status" value="1"/>
</dbReference>
<keyword evidence="11 12" id="KW-0998">Cell outer membrane</keyword>
<dbReference type="InterPro" id="IPR011662">
    <property type="entry name" value="Secretin/TonB_short_N"/>
</dbReference>
<evidence type="ECO:0000256" key="11">
    <source>
        <dbReference type="ARBA" id="ARBA00023237"/>
    </source>
</evidence>
<dbReference type="Pfam" id="PF13715">
    <property type="entry name" value="CarbopepD_reg_2"/>
    <property type="match status" value="1"/>
</dbReference>
<dbReference type="InterPro" id="IPR023996">
    <property type="entry name" value="TonB-dep_OMP_SusC/RagA"/>
</dbReference>
<dbReference type="Gene3D" id="2.40.170.20">
    <property type="entry name" value="TonB-dependent receptor, beta-barrel domain"/>
    <property type="match status" value="1"/>
</dbReference>
<evidence type="ECO:0000256" key="2">
    <source>
        <dbReference type="ARBA" id="ARBA00022448"/>
    </source>
</evidence>
<keyword evidence="4" id="KW-0410">Iron transport</keyword>
<sequence>MALLLAIACVHVSAEGVSQKITFSVRQAPLSSVFTRIEQQTGYKFFYDNKIVKKAKKVTVSLQSASVNEIMDEVLAGQQLTYYIVDKTIVIKEKKTQGFEPQSLAPQDISSPRENTLGDSRMNLDKRMKELLQENLDKAERKEIAIQGAVTNKAGEALPGVSILVKGALIGTASDVDGKFQLDVPDQNAKLVFSYVGYVTQEIAVGTSKIIDVVMAEDDKALEEVVVIGYGTQRKVDVTGSVASVSSTTITERPSPNALGALQGLVPGLNITSNSGRPGDMRVNIRGFNSINASNNPLFVVDGVIGVDYSTINPNDIETIDVLKDASSTAIYGARGSGGVIIITTKRGKDGKTAVSLNLTGGYNVLPREIPLLNSTQYQAMEKAAYGFVPGRAYPDFAKLEPLLYNADGTPKYNTNWQKEVYKPTFSQNYNLSISGGNPNVKYSMNYGYQDDHALMLFTYLKKYSARINVDAKVNSWLTTGINLSGIGTKERIQDDQVGGFNGPRNVMEQLPMIPVKMPDGSWGGNFMHLNSEGSDNPVNLLTNYYNINNKINVLGGSYINVRFSDSFEFKTSLSAESFTNKNDISSSGSAVQRGLYQRIRAGINAERYFYWQSSSYFTYKKQLNEANNLNVILGTEWAKKHDETFGVSASNFDSDFYLANNLGAGIVPSPPTSNAYDWQIHSYFSRVTYSLLDRYLFTATGRYDGSSKFGANHKYAFFPSAAVAWRVSEENFLKNSRIVSDLKLRLSYGSTGNSEIGQYQSIGALASNTAIFGGSRAGGQVQGRIPNPNLQWEKTNQFDAGVDLGLFNNRINAVADFYNKITTGLLLNAPVPFSSGFDNVLTNIGSVRNRGFELGLNTRNLIGAFKWNTTVNFSANKTKILALGLNNEDIFPGPGFLDQTNILRVGESVGTFYGLTRLGTWGEHEADEAAKVGAKPGDIKESTTKSILGHAYPKFVSEIINKFSYKNFELLVDIQVSEGNSVLNLGYATSEDRQTLANSYTTVLDAWTPSNQNTSIARVRLNGDGPSLRQDSHYVQDGSFIRGKNILLSYTFPKSIVTALHLSNLRMFAGVQNAFLITKYKTGYDPEVSTYPQAFAYGIEFYAQPKARTFNFGINASL</sequence>
<dbReference type="Pfam" id="PF07715">
    <property type="entry name" value="Plug"/>
    <property type="match status" value="1"/>
</dbReference>
<dbReference type="PANTHER" id="PTHR30069:SF29">
    <property type="entry name" value="HEMOGLOBIN AND HEMOGLOBIN-HAPTOGLOBIN-BINDING PROTEIN 1-RELATED"/>
    <property type="match status" value="1"/>
</dbReference>
<dbReference type="InterPro" id="IPR008969">
    <property type="entry name" value="CarboxyPept-like_regulatory"/>
</dbReference>
<evidence type="ECO:0000256" key="1">
    <source>
        <dbReference type="ARBA" id="ARBA00004571"/>
    </source>
</evidence>
<evidence type="ECO:0000256" key="10">
    <source>
        <dbReference type="ARBA" id="ARBA00023170"/>
    </source>
</evidence>
<dbReference type="SUPFAM" id="SSF56935">
    <property type="entry name" value="Porins"/>
    <property type="match status" value="1"/>
</dbReference>
<keyword evidence="6" id="KW-0732">Signal</keyword>
<evidence type="ECO:0000256" key="7">
    <source>
        <dbReference type="ARBA" id="ARBA00023004"/>
    </source>
</evidence>
<proteinExistence type="inferred from homology"/>
<keyword evidence="3 12" id="KW-1134">Transmembrane beta strand</keyword>
<keyword evidence="7" id="KW-0408">Iron</keyword>
<dbReference type="SUPFAM" id="SSF49464">
    <property type="entry name" value="Carboxypeptidase regulatory domain-like"/>
    <property type="match status" value="1"/>
</dbReference>
<dbReference type="Pfam" id="PF00593">
    <property type="entry name" value="TonB_dep_Rec_b-barrel"/>
    <property type="match status" value="1"/>
</dbReference>
<keyword evidence="8 13" id="KW-0798">TonB box</keyword>
<dbReference type="NCBIfam" id="TIGR04057">
    <property type="entry name" value="SusC_RagA_signa"/>
    <property type="match status" value="1"/>
</dbReference>
<dbReference type="Gene3D" id="2.60.40.1120">
    <property type="entry name" value="Carboxypeptidase-like, regulatory domain"/>
    <property type="match status" value="1"/>
</dbReference>
<evidence type="ECO:0000256" key="9">
    <source>
        <dbReference type="ARBA" id="ARBA00023136"/>
    </source>
</evidence>
<dbReference type="InterPro" id="IPR039426">
    <property type="entry name" value="TonB-dep_rcpt-like"/>
</dbReference>
<dbReference type="Proteomes" id="UP000600214">
    <property type="component" value="Unassembled WGS sequence"/>
</dbReference>
<keyword evidence="9 12" id="KW-0472">Membrane</keyword>
<dbReference type="InterPro" id="IPR012910">
    <property type="entry name" value="Plug_dom"/>
</dbReference>
<gene>
    <name evidence="15" type="ORF">GCM10007423_22180</name>
</gene>
<evidence type="ECO:0000256" key="4">
    <source>
        <dbReference type="ARBA" id="ARBA00022496"/>
    </source>
</evidence>
<keyword evidence="2 12" id="KW-0813">Transport</keyword>
<keyword evidence="5 12" id="KW-0812">Transmembrane</keyword>
<dbReference type="PANTHER" id="PTHR30069">
    <property type="entry name" value="TONB-DEPENDENT OUTER MEMBRANE RECEPTOR"/>
    <property type="match status" value="1"/>
</dbReference>
<comment type="caution">
    <text evidence="15">The sequence shown here is derived from an EMBL/GenBank/DDBJ whole genome shotgun (WGS) entry which is preliminary data.</text>
</comment>
<dbReference type="InterPro" id="IPR037066">
    <property type="entry name" value="Plug_dom_sf"/>
</dbReference>
<evidence type="ECO:0000313" key="15">
    <source>
        <dbReference type="EMBL" id="GGH32575.1"/>
    </source>
</evidence>
<comment type="similarity">
    <text evidence="12 13">Belongs to the TonB-dependent receptor family.</text>
</comment>
<evidence type="ECO:0000256" key="5">
    <source>
        <dbReference type="ARBA" id="ARBA00022692"/>
    </source>
</evidence>
<evidence type="ECO:0000256" key="3">
    <source>
        <dbReference type="ARBA" id="ARBA00022452"/>
    </source>
</evidence>
<evidence type="ECO:0000256" key="12">
    <source>
        <dbReference type="PROSITE-ProRule" id="PRU01360"/>
    </source>
</evidence>
<evidence type="ECO:0000256" key="8">
    <source>
        <dbReference type="ARBA" id="ARBA00023077"/>
    </source>
</evidence>
<dbReference type="Pfam" id="PF07660">
    <property type="entry name" value="STN"/>
    <property type="match status" value="1"/>
</dbReference>
<evidence type="ECO:0000313" key="16">
    <source>
        <dbReference type="Proteomes" id="UP000600214"/>
    </source>
</evidence>
<dbReference type="NCBIfam" id="TIGR04056">
    <property type="entry name" value="OMP_RagA_SusC"/>
    <property type="match status" value="1"/>
</dbReference>
<keyword evidence="4" id="KW-0406">Ion transport</keyword>
<keyword evidence="10" id="KW-0675">Receptor</keyword>
<dbReference type="PROSITE" id="PS52016">
    <property type="entry name" value="TONB_DEPENDENT_REC_3"/>
    <property type="match status" value="1"/>
</dbReference>
<protein>
    <submittedName>
        <fullName evidence="15">SusC/RagA family TonB-linked outer membrane protein</fullName>
    </submittedName>
</protein>
<dbReference type="Gene3D" id="3.55.50.30">
    <property type="match status" value="1"/>
</dbReference>
<name>A0ABQ1YNK6_9BACT</name>
<dbReference type="InterPro" id="IPR023997">
    <property type="entry name" value="TonB-dep_OMP_SusC/RagA_CS"/>
</dbReference>
<reference evidence="16" key="1">
    <citation type="journal article" date="2019" name="Int. J. Syst. Evol. Microbiol.">
        <title>The Global Catalogue of Microorganisms (GCM) 10K type strain sequencing project: providing services to taxonomists for standard genome sequencing and annotation.</title>
        <authorList>
            <consortium name="The Broad Institute Genomics Platform"/>
            <consortium name="The Broad Institute Genome Sequencing Center for Infectious Disease"/>
            <person name="Wu L."/>
            <person name="Ma J."/>
        </authorList>
    </citation>
    <scope>NUCLEOTIDE SEQUENCE [LARGE SCALE GENOMIC DNA]</scope>
    <source>
        <strain evidence="16">CGMCC 1.15288</strain>
    </source>
</reference>
<keyword evidence="16" id="KW-1185">Reference proteome</keyword>